<sequence length="109" mass="11055">MGAGVGVTTAGLGESITRGEDADVGDLRTNLNVDPAEALVACGEVCRGDGGAELTEPAETAERGRAIDSSAEVTTIEETKRAELVTEAADGAAPSEERNVTLRLAPTAE</sequence>
<evidence type="ECO:0000256" key="1">
    <source>
        <dbReference type="SAM" id="MobiDB-lite"/>
    </source>
</evidence>
<reference evidence="2" key="1">
    <citation type="submission" date="2023-04" db="EMBL/GenBank/DDBJ databases">
        <title>Phytophthora fragariaefolia NBRC 109709.</title>
        <authorList>
            <person name="Ichikawa N."/>
            <person name="Sato H."/>
            <person name="Tonouchi N."/>
        </authorList>
    </citation>
    <scope>NUCLEOTIDE SEQUENCE</scope>
    <source>
        <strain evidence="2">NBRC 109709</strain>
    </source>
</reference>
<gene>
    <name evidence="2" type="ORF">Pfra01_002710200</name>
</gene>
<name>A0A9W7D8I4_9STRA</name>
<proteinExistence type="predicted"/>
<evidence type="ECO:0000313" key="2">
    <source>
        <dbReference type="EMBL" id="GMF62140.1"/>
    </source>
</evidence>
<dbReference type="Proteomes" id="UP001165121">
    <property type="component" value="Unassembled WGS sequence"/>
</dbReference>
<organism evidence="2 3">
    <name type="scientific">Phytophthora fragariaefolia</name>
    <dbReference type="NCBI Taxonomy" id="1490495"/>
    <lineage>
        <taxon>Eukaryota</taxon>
        <taxon>Sar</taxon>
        <taxon>Stramenopiles</taxon>
        <taxon>Oomycota</taxon>
        <taxon>Peronosporomycetes</taxon>
        <taxon>Peronosporales</taxon>
        <taxon>Peronosporaceae</taxon>
        <taxon>Phytophthora</taxon>
    </lineage>
</organism>
<dbReference type="AlphaFoldDB" id="A0A9W7D8I4"/>
<feature type="compositionally biased region" description="Low complexity" evidence="1">
    <location>
        <begin position="1"/>
        <end position="11"/>
    </location>
</feature>
<dbReference type="EMBL" id="BSXT01006212">
    <property type="protein sequence ID" value="GMF62140.1"/>
    <property type="molecule type" value="Genomic_DNA"/>
</dbReference>
<protein>
    <submittedName>
        <fullName evidence="2">Unnamed protein product</fullName>
    </submittedName>
</protein>
<evidence type="ECO:0000313" key="3">
    <source>
        <dbReference type="Proteomes" id="UP001165121"/>
    </source>
</evidence>
<keyword evidence="3" id="KW-1185">Reference proteome</keyword>
<feature type="region of interest" description="Disordered" evidence="1">
    <location>
        <begin position="1"/>
        <end position="22"/>
    </location>
</feature>
<feature type="region of interest" description="Disordered" evidence="1">
    <location>
        <begin position="89"/>
        <end position="109"/>
    </location>
</feature>
<comment type="caution">
    <text evidence="2">The sequence shown here is derived from an EMBL/GenBank/DDBJ whole genome shotgun (WGS) entry which is preliminary data.</text>
</comment>
<accession>A0A9W7D8I4</accession>